<evidence type="ECO:0000256" key="1">
    <source>
        <dbReference type="SAM" id="MobiDB-lite"/>
    </source>
</evidence>
<dbReference type="STRING" id="85066.A0A091ELQ2"/>
<organism evidence="2 3">
    <name type="scientific">Corvus brachyrhynchos</name>
    <name type="common">American crow</name>
    <dbReference type="NCBI Taxonomy" id="85066"/>
    <lineage>
        <taxon>Eukaryota</taxon>
        <taxon>Metazoa</taxon>
        <taxon>Chordata</taxon>
        <taxon>Craniata</taxon>
        <taxon>Vertebrata</taxon>
        <taxon>Euteleostomi</taxon>
        <taxon>Archelosauria</taxon>
        <taxon>Archosauria</taxon>
        <taxon>Dinosauria</taxon>
        <taxon>Saurischia</taxon>
        <taxon>Theropoda</taxon>
        <taxon>Coelurosauria</taxon>
        <taxon>Aves</taxon>
        <taxon>Neognathae</taxon>
        <taxon>Neoaves</taxon>
        <taxon>Telluraves</taxon>
        <taxon>Australaves</taxon>
        <taxon>Passeriformes</taxon>
        <taxon>Corvoidea</taxon>
        <taxon>Corvidae</taxon>
        <taxon>Corvus</taxon>
    </lineage>
</organism>
<sequence>LSLPRTRFRHHGGSCPRMLPADLAGTTSAATIAVGDAGDVKAPGADGHSTRAEDAANSSGGGGSHHGVLWEGAEDGPGQGHHDWGGLDGHGGALALPDTALIAAVGQRAGA</sequence>
<gene>
    <name evidence="2" type="ORF">N302_02264</name>
</gene>
<reference evidence="2 3" key="1">
    <citation type="submission" date="2014-04" db="EMBL/GenBank/DDBJ databases">
        <title>Genome evolution of avian class.</title>
        <authorList>
            <person name="Zhang G."/>
            <person name="Li C."/>
        </authorList>
    </citation>
    <scope>NUCLEOTIDE SEQUENCE [LARGE SCALE GENOMIC DNA]</scope>
    <source>
        <strain evidence="2">BGI_N302</strain>
    </source>
</reference>
<evidence type="ECO:0000313" key="2">
    <source>
        <dbReference type="EMBL" id="KFO57512.1"/>
    </source>
</evidence>
<dbReference type="Proteomes" id="UP000052976">
    <property type="component" value="Unassembled WGS sequence"/>
</dbReference>
<evidence type="ECO:0000313" key="3">
    <source>
        <dbReference type="Proteomes" id="UP000052976"/>
    </source>
</evidence>
<feature type="non-terminal residue" evidence="2">
    <location>
        <position position="111"/>
    </location>
</feature>
<feature type="non-terminal residue" evidence="2">
    <location>
        <position position="1"/>
    </location>
</feature>
<accession>A0A091ELQ2</accession>
<dbReference type="AlphaFoldDB" id="A0A091ELQ2"/>
<feature type="region of interest" description="Disordered" evidence="1">
    <location>
        <begin position="37"/>
        <end position="91"/>
    </location>
</feature>
<keyword evidence="3" id="KW-1185">Reference proteome</keyword>
<dbReference type="EMBL" id="KK718556">
    <property type="protein sequence ID" value="KFO57512.1"/>
    <property type="molecule type" value="Genomic_DNA"/>
</dbReference>
<proteinExistence type="predicted"/>
<name>A0A091ELQ2_CORBR</name>
<protein>
    <submittedName>
        <fullName evidence="2">Uncharacterized protein</fullName>
    </submittedName>
</protein>